<dbReference type="RefSeq" id="WP_004477195.1">
    <property type="nucleotide sequence ID" value="NZ_AHON02000071.1"/>
</dbReference>
<dbReference type="EMBL" id="AHON02000071">
    <property type="protein sequence ID" value="EKO32447.1"/>
    <property type="molecule type" value="Genomic_DNA"/>
</dbReference>
<keyword evidence="1" id="KW-0433">Leucine-rich repeat</keyword>
<dbReference type="Gene3D" id="3.80.10.10">
    <property type="entry name" value="Ribonuclease Inhibitor"/>
    <property type="match status" value="1"/>
</dbReference>
<keyword evidence="4" id="KW-1185">Reference proteome</keyword>
<name>A0A0E2BB66_9LEPT</name>
<organism evidence="3 4">
    <name type="scientific">Leptospira santarosai str. MOR084</name>
    <dbReference type="NCBI Taxonomy" id="1049984"/>
    <lineage>
        <taxon>Bacteria</taxon>
        <taxon>Pseudomonadati</taxon>
        <taxon>Spirochaetota</taxon>
        <taxon>Spirochaetia</taxon>
        <taxon>Leptospirales</taxon>
        <taxon>Leptospiraceae</taxon>
        <taxon>Leptospira</taxon>
    </lineage>
</organism>
<dbReference type="InterPro" id="IPR032675">
    <property type="entry name" value="LRR_dom_sf"/>
</dbReference>
<gene>
    <name evidence="3" type="ORF">LEP1GSC179_3549</name>
</gene>
<dbReference type="InterPro" id="IPR001611">
    <property type="entry name" value="Leu-rich_rpt"/>
</dbReference>
<reference evidence="3" key="1">
    <citation type="submission" date="2012-10" db="EMBL/GenBank/DDBJ databases">
        <authorList>
            <person name="Harkins D.M."/>
            <person name="Durkin A.S."/>
            <person name="Brinkac L.M."/>
            <person name="Haft D.H."/>
            <person name="Selengut J.D."/>
            <person name="Sanka R."/>
            <person name="DePew J."/>
            <person name="Purushe J."/>
            <person name="Matthias M.A."/>
            <person name="Vinetz J.M."/>
            <person name="Sutton G.G."/>
            <person name="Nierman W.C."/>
            <person name="Fouts D.E."/>
        </authorList>
    </citation>
    <scope>NUCLEOTIDE SEQUENCE [LARGE SCALE GENOMIC DNA]</scope>
    <source>
        <strain evidence="3">MOR084</strain>
    </source>
</reference>
<dbReference type="AlphaFoldDB" id="A0A0E2BB66"/>
<protein>
    <submittedName>
        <fullName evidence="3">Leucine rich repeat protein</fullName>
    </submittedName>
</protein>
<keyword evidence="2" id="KW-0677">Repeat</keyword>
<evidence type="ECO:0000313" key="3">
    <source>
        <dbReference type="EMBL" id="EKO32447.1"/>
    </source>
</evidence>
<dbReference type="Proteomes" id="UP000006329">
    <property type="component" value="Unassembled WGS sequence"/>
</dbReference>
<evidence type="ECO:0000313" key="4">
    <source>
        <dbReference type="Proteomes" id="UP000006329"/>
    </source>
</evidence>
<dbReference type="InterPro" id="IPR050836">
    <property type="entry name" value="SDS22/Internalin_LRR"/>
</dbReference>
<dbReference type="PANTHER" id="PTHR46652">
    <property type="entry name" value="LEUCINE-RICH REPEAT AND IQ DOMAIN-CONTAINING PROTEIN 1-RELATED"/>
    <property type="match status" value="1"/>
</dbReference>
<dbReference type="SUPFAM" id="SSF52058">
    <property type="entry name" value="L domain-like"/>
    <property type="match status" value="1"/>
</dbReference>
<evidence type="ECO:0000256" key="1">
    <source>
        <dbReference type="ARBA" id="ARBA00022614"/>
    </source>
</evidence>
<evidence type="ECO:0000256" key="2">
    <source>
        <dbReference type="ARBA" id="ARBA00022737"/>
    </source>
</evidence>
<comment type="caution">
    <text evidence="3">The sequence shown here is derived from an EMBL/GenBank/DDBJ whole genome shotgun (WGS) entry which is preliminary data.</text>
</comment>
<sequence length="226" mass="26056">MDQFFIQRQSDLNEISLSILEKSSELSLGCDRPQEVKKLHSKENQVVLENLEPLKRNKNLRYLQLDYFQLKGQVFSDLSTFVSLERLALDSCSLTKWNWISDLLNLKDLSIISSRFIDISPIKNLRQLKKLNLYQNGITNLGPIETLIEIEELSIAWNKILDISPLSSLLNLESLKLNGNNKLQSLAPLEGLKKLKRLSVDILKKEKNRFARIRPDIEISGQFFTS</sequence>
<dbReference type="PANTHER" id="PTHR46652:SF3">
    <property type="entry name" value="LEUCINE-RICH REPEAT-CONTAINING PROTEIN 9"/>
    <property type="match status" value="1"/>
</dbReference>
<dbReference type="PROSITE" id="PS51450">
    <property type="entry name" value="LRR"/>
    <property type="match status" value="3"/>
</dbReference>
<accession>A0A0E2BB66</accession>
<proteinExistence type="predicted"/>